<accession>A0A399NI61</accession>
<comment type="caution">
    <text evidence="2">The sequence shown here is derived from an EMBL/GenBank/DDBJ whole genome shotgun (WGS) entry which is preliminary data.</text>
</comment>
<feature type="region of interest" description="Disordered" evidence="1">
    <location>
        <begin position="158"/>
        <end position="191"/>
    </location>
</feature>
<protein>
    <submittedName>
        <fullName evidence="2">Uncharacterized protein</fullName>
    </submittedName>
</protein>
<feature type="compositionally biased region" description="Low complexity" evidence="1">
    <location>
        <begin position="180"/>
        <end position="191"/>
    </location>
</feature>
<evidence type="ECO:0000313" key="2">
    <source>
        <dbReference type="EMBL" id="RII93853.1"/>
    </source>
</evidence>
<feature type="compositionally biased region" description="Basic and acidic residues" evidence="1">
    <location>
        <begin position="85"/>
        <end position="101"/>
    </location>
</feature>
<feature type="region of interest" description="Disordered" evidence="1">
    <location>
        <begin position="75"/>
        <end position="115"/>
    </location>
</feature>
<name>A0A399NI61_9MICO</name>
<proteinExistence type="predicted"/>
<dbReference type="EMBL" id="QWEC01000383">
    <property type="protein sequence ID" value="RII93853.1"/>
    <property type="molecule type" value="Genomic_DNA"/>
</dbReference>
<reference evidence="2 3" key="1">
    <citation type="submission" date="2018-08" db="EMBL/GenBank/DDBJ databases">
        <title>Genome Sequence of Clavibacter michiganensis Subspecies type strains, and the Atypical Peach-Colored Strains Isolated from Tomato.</title>
        <authorList>
            <person name="Osdaghi E."/>
            <person name="Portier P."/>
            <person name="Briand M."/>
            <person name="Jacques M.-A."/>
        </authorList>
    </citation>
    <scope>NUCLEOTIDE SEQUENCE [LARGE SCALE GENOMIC DNA]</scope>
    <source>
        <strain evidence="2 3">CFBP 7493</strain>
    </source>
</reference>
<dbReference type="AlphaFoldDB" id="A0A399NI61"/>
<feature type="compositionally biased region" description="Gly residues" evidence="1">
    <location>
        <begin position="165"/>
        <end position="179"/>
    </location>
</feature>
<evidence type="ECO:0000256" key="1">
    <source>
        <dbReference type="SAM" id="MobiDB-lite"/>
    </source>
</evidence>
<gene>
    <name evidence="2" type="ORF">DZF96_15345</name>
</gene>
<organism evidence="2 3">
    <name type="scientific">Clavibacter michiganensis</name>
    <dbReference type="NCBI Taxonomy" id="28447"/>
    <lineage>
        <taxon>Bacteria</taxon>
        <taxon>Bacillati</taxon>
        <taxon>Actinomycetota</taxon>
        <taxon>Actinomycetes</taxon>
        <taxon>Micrococcales</taxon>
        <taxon>Microbacteriaceae</taxon>
        <taxon>Clavibacter</taxon>
    </lineage>
</organism>
<dbReference type="Proteomes" id="UP000266298">
    <property type="component" value="Unassembled WGS sequence"/>
</dbReference>
<feature type="region of interest" description="Disordered" evidence="1">
    <location>
        <begin position="1"/>
        <end position="33"/>
    </location>
</feature>
<dbReference type="RefSeq" id="WP_119374244.1">
    <property type="nucleotide sequence ID" value="NZ_QWEC01000383.1"/>
</dbReference>
<evidence type="ECO:0000313" key="3">
    <source>
        <dbReference type="Proteomes" id="UP000266298"/>
    </source>
</evidence>
<feature type="compositionally biased region" description="Basic and acidic residues" evidence="1">
    <location>
        <begin position="7"/>
        <end position="33"/>
    </location>
</feature>
<feature type="non-terminal residue" evidence="2">
    <location>
        <position position="191"/>
    </location>
</feature>
<sequence length="191" mass="19418">MGFLDRLLGRDEQPDEGRDRSSGGAPRERSADEVAVERYRYLLRTAPPERIEEVHLEAFRKLTPEQREILFRQLSSDAAEGDAPVDDRPESLARSATRSEMRAPGTLERTLGPRGGLAGAGGGMGMGGMIAGSMLGTIAGVVVGSAIAQALIPDAVGQDQAGADGADGGADAGADGGADAGTTDAGGADAG</sequence>